<evidence type="ECO:0000313" key="1">
    <source>
        <dbReference type="EMBL" id="QJS00495.1"/>
    </source>
</evidence>
<organism evidence="1">
    <name type="scientific">Klebsiella quasipneumoniae</name>
    <dbReference type="NCBI Taxonomy" id="1463165"/>
    <lineage>
        <taxon>Bacteria</taxon>
        <taxon>Pseudomonadati</taxon>
        <taxon>Pseudomonadota</taxon>
        <taxon>Gammaproteobacteria</taxon>
        <taxon>Enterobacterales</taxon>
        <taxon>Enterobacteriaceae</taxon>
        <taxon>Klebsiella/Raoultella group</taxon>
        <taxon>Klebsiella</taxon>
        <taxon>Klebsiella pneumoniae complex</taxon>
    </lineage>
</organism>
<accession>A0A6M4NUN2</accession>
<protein>
    <submittedName>
        <fullName evidence="1">Uncharacterized protein</fullName>
    </submittedName>
</protein>
<geneLocation type="plasmid" evidence="1">
    <name>pKP18-31-IMP</name>
</geneLocation>
<sequence>MLLVYFHVYITQGDKCTWSCAVESITFLNMIQFYNYISHHKL</sequence>
<reference evidence="1" key="1">
    <citation type="submission" date="2019-11" db="EMBL/GenBank/DDBJ databases">
        <authorList>
            <person name="Qin S."/>
            <person name="Dong H."/>
        </authorList>
    </citation>
    <scope>NUCLEOTIDE SEQUENCE</scope>
    <source>
        <strain evidence="1">KP18-31</strain>
        <plasmid evidence="1">pKP18-31-IMP,KPC</plasmid>
    </source>
</reference>
<proteinExistence type="predicted"/>
<name>A0A6M4NUN2_9ENTR</name>
<dbReference type="EMBL" id="MN661402">
    <property type="protein sequence ID" value="QJS00495.1"/>
    <property type="molecule type" value="Genomic_DNA"/>
</dbReference>
<keyword evidence="1" id="KW-0614">Plasmid</keyword>
<dbReference type="AlphaFoldDB" id="A0A6M4NUN2"/>